<keyword evidence="1" id="KW-0812">Transmembrane</keyword>
<sequence length="65" mass="7354">MLSVAHFLAGTNLENRVAGILILLFGVMLSILGWRMYRFLANNVALNKSLDAKVNELEDVRHRLD</sequence>
<accession>A0A285TXY0</accession>
<evidence type="ECO:0000313" key="2">
    <source>
        <dbReference type="EMBL" id="SOC30225.1"/>
    </source>
</evidence>
<name>A0A285TXY0_9PROT</name>
<proteinExistence type="predicted"/>
<gene>
    <name evidence="2" type="ORF">SAMN05428964_108190</name>
</gene>
<protein>
    <submittedName>
        <fullName evidence="2">Uncharacterized protein</fullName>
    </submittedName>
</protein>
<feature type="transmembrane region" description="Helical" evidence="1">
    <location>
        <begin position="17"/>
        <end position="37"/>
    </location>
</feature>
<organism evidence="2 3">
    <name type="scientific">Thalassospira xiamenensis</name>
    <dbReference type="NCBI Taxonomy" id="220697"/>
    <lineage>
        <taxon>Bacteria</taxon>
        <taxon>Pseudomonadati</taxon>
        <taxon>Pseudomonadota</taxon>
        <taxon>Alphaproteobacteria</taxon>
        <taxon>Rhodospirillales</taxon>
        <taxon>Thalassospiraceae</taxon>
        <taxon>Thalassospira</taxon>
    </lineage>
</organism>
<keyword evidence="1" id="KW-1133">Transmembrane helix</keyword>
<keyword evidence="1" id="KW-0472">Membrane</keyword>
<dbReference type="Proteomes" id="UP000219068">
    <property type="component" value="Unassembled WGS sequence"/>
</dbReference>
<reference evidence="2 3" key="1">
    <citation type="submission" date="2017-08" db="EMBL/GenBank/DDBJ databases">
        <authorList>
            <person name="de Groot N.N."/>
        </authorList>
    </citation>
    <scope>NUCLEOTIDE SEQUENCE [LARGE SCALE GENOMIC DNA]</scope>
    <source>
        <strain evidence="2 3">USBA 78</strain>
    </source>
</reference>
<evidence type="ECO:0000313" key="3">
    <source>
        <dbReference type="Proteomes" id="UP000219068"/>
    </source>
</evidence>
<dbReference type="EMBL" id="OBMM01000008">
    <property type="protein sequence ID" value="SOC30225.1"/>
    <property type="molecule type" value="Genomic_DNA"/>
</dbReference>
<dbReference type="AlphaFoldDB" id="A0A285TXY0"/>
<feature type="non-terminal residue" evidence="2">
    <location>
        <position position="65"/>
    </location>
</feature>
<evidence type="ECO:0000256" key="1">
    <source>
        <dbReference type="SAM" id="Phobius"/>
    </source>
</evidence>